<dbReference type="Proteomes" id="UP001611075">
    <property type="component" value="Unassembled WGS sequence"/>
</dbReference>
<sequence length="368" mass="35624">MAVRRQATRIAAVCVVLGGLAVVGATPALADGDSVRVRSTDSFRPGGSPGAVNVEVRKRTGGCVLVRTGLGLRLDGLAANQVAVQVAMAGRWLPVSVSGGGGGVTASPVTPTNPTLCKGKSLTVRYRVTFRAGTSGGRLELAGAATSALGRALGRDATAARVVGEKKKPSPSPTPTRTPSPSPTVAPTEAVDVGGPPLAAAAARAGSTTPVAAEENSGGLSVFMLVGVGLVVVGIGLIVLLVRRSRSDKEPADDQGAYSPVPLPRNPGGTTYRSGGGAAAPSAPPAPPAGGVYGRPAAPSSGGVYGARPGPPVALPDSGGGVHGGGTGGADGGVPPRQPGQPGAPGPGEPPAPAGGGDATTIMPRLPG</sequence>
<feature type="transmembrane region" description="Helical" evidence="2">
    <location>
        <begin position="220"/>
        <end position="242"/>
    </location>
</feature>
<keyword evidence="2" id="KW-1133">Transmembrane helix</keyword>
<feature type="chain" id="PRO_5047385132" evidence="3">
    <location>
        <begin position="31"/>
        <end position="368"/>
    </location>
</feature>
<feature type="compositionally biased region" description="Gly residues" evidence="1">
    <location>
        <begin position="318"/>
        <end position="332"/>
    </location>
</feature>
<dbReference type="EMBL" id="JBIRPU010000001">
    <property type="protein sequence ID" value="MFI0791544.1"/>
    <property type="molecule type" value="Genomic_DNA"/>
</dbReference>
<feature type="region of interest" description="Disordered" evidence="1">
    <location>
        <begin position="246"/>
        <end position="368"/>
    </location>
</feature>
<evidence type="ECO:0000256" key="1">
    <source>
        <dbReference type="SAM" id="MobiDB-lite"/>
    </source>
</evidence>
<feature type="compositionally biased region" description="Pro residues" evidence="1">
    <location>
        <begin position="170"/>
        <end position="184"/>
    </location>
</feature>
<name>A0ABW7SF21_9ACTN</name>
<keyword evidence="2" id="KW-0472">Membrane</keyword>
<comment type="caution">
    <text evidence="4">The sequence shown here is derived from an EMBL/GenBank/DDBJ whole genome shotgun (WGS) entry which is preliminary data.</text>
</comment>
<keyword evidence="3" id="KW-0732">Signal</keyword>
<keyword evidence="5" id="KW-1185">Reference proteome</keyword>
<protein>
    <submittedName>
        <fullName evidence="4">Uncharacterized protein</fullName>
    </submittedName>
</protein>
<reference evidence="4 5" key="1">
    <citation type="submission" date="2024-10" db="EMBL/GenBank/DDBJ databases">
        <title>The Natural Products Discovery Center: Release of the First 8490 Sequenced Strains for Exploring Actinobacteria Biosynthetic Diversity.</title>
        <authorList>
            <person name="Kalkreuter E."/>
            <person name="Kautsar S.A."/>
            <person name="Yang D."/>
            <person name="Bader C.D."/>
            <person name="Teijaro C.N."/>
            <person name="Fluegel L."/>
            <person name="Davis C.M."/>
            <person name="Simpson J.R."/>
            <person name="Lauterbach L."/>
            <person name="Steele A.D."/>
            <person name="Gui C."/>
            <person name="Meng S."/>
            <person name="Li G."/>
            <person name="Viehrig K."/>
            <person name="Ye F."/>
            <person name="Su P."/>
            <person name="Kiefer A.F."/>
            <person name="Nichols A."/>
            <person name="Cepeda A.J."/>
            <person name="Yan W."/>
            <person name="Fan B."/>
            <person name="Jiang Y."/>
            <person name="Adhikari A."/>
            <person name="Zheng C.-J."/>
            <person name="Schuster L."/>
            <person name="Cowan T.M."/>
            <person name="Smanski M.J."/>
            <person name="Chevrette M.G."/>
            <person name="De Carvalho L.P.S."/>
            <person name="Shen B."/>
        </authorList>
    </citation>
    <scope>NUCLEOTIDE SEQUENCE [LARGE SCALE GENOMIC DNA]</scope>
    <source>
        <strain evidence="4 5">NPDC021253</strain>
    </source>
</reference>
<dbReference type="RefSeq" id="WP_396676301.1">
    <property type="nucleotide sequence ID" value="NZ_JBIRPU010000001.1"/>
</dbReference>
<accession>A0ABW7SF21</accession>
<evidence type="ECO:0000313" key="5">
    <source>
        <dbReference type="Proteomes" id="UP001611075"/>
    </source>
</evidence>
<evidence type="ECO:0000313" key="4">
    <source>
        <dbReference type="EMBL" id="MFI0791544.1"/>
    </source>
</evidence>
<feature type="region of interest" description="Disordered" evidence="1">
    <location>
        <begin position="159"/>
        <end position="194"/>
    </location>
</feature>
<feature type="compositionally biased region" description="Pro residues" evidence="1">
    <location>
        <begin position="336"/>
        <end position="353"/>
    </location>
</feature>
<gene>
    <name evidence="4" type="ORF">ACH4OY_02400</name>
</gene>
<keyword evidence="2" id="KW-0812">Transmembrane</keyword>
<evidence type="ECO:0000256" key="2">
    <source>
        <dbReference type="SAM" id="Phobius"/>
    </source>
</evidence>
<organism evidence="4 5">
    <name type="scientific">Micromonospora rubida</name>
    <dbReference type="NCBI Taxonomy" id="2697657"/>
    <lineage>
        <taxon>Bacteria</taxon>
        <taxon>Bacillati</taxon>
        <taxon>Actinomycetota</taxon>
        <taxon>Actinomycetes</taxon>
        <taxon>Micromonosporales</taxon>
        <taxon>Micromonosporaceae</taxon>
        <taxon>Micromonospora</taxon>
    </lineage>
</organism>
<proteinExistence type="predicted"/>
<evidence type="ECO:0000256" key="3">
    <source>
        <dbReference type="SAM" id="SignalP"/>
    </source>
</evidence>
<feature type="signal peptide" evidence="3">
    <location>
        <begin position="1"/>
        <end position="30"/>
    </location>
</feature>